<dbReference type="InterPro" id="IPR001810">
    <property type="entry name" value="F-box_dom"/>
</dbReference>
<dbReference type="PANTHER" id="PTHR35546">
    <property type="entry name" value="F-BOX PROTEIN INTERACTION DOMAIN PROTEIN-RELATED"/>
    <property type="match status" value="1"/>
</dbReference>
<dbReference type="PANTHER" id="PTHR35546:SF128">
    <property type="entry name" value="F-BOX ASSOCIATED DOMAIN-CONTAINING PROTEIN"/>
    <property type="match status" value="1"/>
</dbReference>
<name>A0AAV2D5E3_9ROSI</name>
<dbReference type="EMBL" id="OZ034815">
    <property type="protein sequence ID" value="CAL1367847.1"/>
    <property type="molecule type" value="Genomic_DNA"/>
</dbReference>
<evidence type="ECO:0000313" key="3">
    <source>
        <dbReference type="Proteomes" id="UP001497516"/>
    </source>
</evidence>
<reference evidence="2 3" key="1">
    <citation type="submission" date="2024-04" db="EMBL/GenBank/DDBJ databases">
        <authorList>
            <person name="Fracassetti M."/>
        </authorList>
    </citation>
    <scope>NUCLEOTIDE SEQUENCE [LARGE SCALE GENOMIC DNA]</scope>
</reference>
<dbReference type="SUPFAM" id="SSF81383">
    <property type="entry name" value="F-box domain"/>
    <property type="match status" value="1"/>
</dbReference>
<dbReference type="Proteomes" id="UP001497516">
    <property type="component" value="Chromosome 2"/>
</dbReference>
<protein>
    <recommendedName>
        <fullName evidence="1">F-box domain-containing protein</fullName>
    </recommendedName>
</protein>
<dbReference type="Pfam" id="PF00646">
    <property type="entry name" value="F-box"/>
    <property type="match status" value="1"/>
</dbReference>
<keyword evidence="3" id="KW-1185">Reference proteome</keyword>
<proteinExistence type="predicted"/>
<evidence type="ECO:0000313" key="2">
    <source>
        <dbReference type="EMBL" id="CAL1367847.1"/>
    </source>
</evidence>
<dbReference type="InterPro" id="IPR036047">
    <property type="entry name" value="F-box-like_dom_sf"/>
</dbReference>
<gene>
    <name evidence="2" type="ORF">LTRI10_LOCUS11300</name>
</gene>
<dbReference type="AlphaFoldDB" id="A0AAV2D5E3"/>
<accession>A0AAV2D5E3</accession>
<sequence>METRSKRLRRLSEVNHIDKLGDDLLADILIRCLPCPRSACRCKTVCRRWRSLISSPSFNLGFVSYHQNRNESPPLQLHTHDPQLIISFMPRLEFRVQFNLKVLDCFKDLLLCGFMALDYNNPELSRTFVVCNPFKEQWLALPIAPKKPRPYAGSTARLVCEPRISYNLDLGDYQSFVYSEYRFRVVILYQNENSIKLDVFCSESGEWTGEAIVIDGVKLLSMNVVSFHGEMFWMYARALKVDDGLYNRLLAVFNPFRLDIPPTSIDTSTLFESSRWDISVSQDALHVTAFRENPDPPPGCSVVVSSVWRLERDRKSWTKLFEGLLKTPRSKCGPLKGPFLGLHPEKMEIALFECTTQDPVAVFSCDLRTGELEFVAELILRLPRFILFLPRFLCWPTPVPRYKELRGRYNGTHSCLTQSTEATTSPGTDEGLAQFGHRRKENRSAHHRYHGKKRKCWCKTC</sequence>
<evidence type="ECO:0000259" key="1">
    <source>
        <dbReference type="Pfam" id="PF00646"/>
    </source>
</evidence>
<organism evidence="2 3">
    <name type="scientific">Linum trigynum</name>
    <dbReference type="NCBI Taxonomy" id="586398"/>
    <lineage>
        <taxon>Eukaryota</taxon>
        <taxon>Viridiplantae</taxon>
        <taxon>Streptophyta</taxon>
        <taxon>Embryophyta</taxon>
        <taxon>Tracheophyta</taxon>
        <taxon>Spermatophyta</taxon>
        <taxon>Magnoliopsida</taxon>
        <taxon>eudicotyledons</taxon>
        <taxon>Gunneridae</taxon>
        <taxon>Pentapetalae</taxon>
        <taxon>rosids</taxon>
        <taxon>fabids</taxon>
        <taxon>Malpighiales</taxon>
        <taxon>Linaceae</taxon>
        <taxon>Linum</taxon>
    </lineage>
</organism>
<feature type="domain" description="F-box" evidence="1">
    <location>
        <begin position="19"/>
        <end position="59"/>
    </location>
</feature>
<dbReference type="Gene3D" id="1.20.1280.50">
    <property type="match status" value="1"/>
</dbReference>
<dbReference type="InterPro" id="IPR055290">
    <property type="entry name" value="At3g26010-like"/>
</dbReference>